<keyword evidence="2" id="KW-0732">Signal</keyword>
<protein>
    <recommendedName>
        <fullName evidence="5">DUF4232 domain-containing protein</fullName>
    </recommendedName>
</protein>
<name>A0A7H0H9T0_9ACTN</name>
<feature type="chain" id="PRO_5038928238" description="DUF4232 domain-containing protein" evidence="2">
    <location>
        <begin position="21"/>
        <end position="200"/>
    </location>
</feature>
<evidence type="ECO:0000256" key="1">
    <source>
        <dbReference type="SAM" id="MobiDB-lite"/>
    </source>
</evidence>
<evidence type="ECO:0008006" key="5">
    <source>
        <dbReference type="Google" id="ProtNLM"/>
    </source>
</evidence>
<reference evidence="3 4" key="1">
    <citation type="submission" date="2020-08" db="EMBL/GenBank/DDBJ databases">
        <title>Genome sequence of Tessaracoccus defluvii JCM 17540T.</title>
        <authorList>
            <person name="Hyun D.-W."/>
            <person name="Bae J.-W."/>
        </authorList>
    </citation>
    <scope>NUCLEOTIDE SEQUENCE [LARGE SCALE GENOMIC DNA]</scope>
    <source>
        <strain evidence="3 4">JCM 17540</strain>
    </source>
</reference>
<gene>
    <name evidence="3" type="ORF">H9L22_08720</name>
</gene>
<feature type="signal peptide" evidence="2">
    <location>
        <begin position="1"/>
        <end position="20"/>
    </location>
</feature>
<evidence type="ECO:0000313" key="3">
    <source>
        <dbReference type="EMBL" id="QNP57296.1"/>
    </source>
</evidence>
<dbReference type="PROSITE" id="PS51257">
    <property type="entry name" value="PROKAR_LIPOPROTEIN"/>
    <property type="match status" value="1"/>
</dbReference>
<feature type="compositionally biased region" description="Low complexity" evidence="1">
    <location>
        <begin position="41"/>
        <end position="52"/>
    </location>
</feature>
<dbReference type="AlphaFoldDB" id="A0A7H0H9T0"/>
<evidence type="ECO:0000256" key="2">
    <source>
        <dbReference type="SAM" id="SignalP"/>
    </source>
</evidence>
<organism evidence="3 4">
    <name type="scientific">Tessaracoccus defluvii</name>
    <dbReference type="NCBI Taxonomy" id="1285901"/>
    <lineage>
        <taxon>Bacteria</taxon>
        <taxon>Bacillati</taxon>
        <taxon>Actinomycetota</taxon>
        <taxon>Actinomycetes</taxon>
        <taxon>Propionibacteriales</taxon>
        <taxon>Propionibacteriaceae</taxon>
        <taxon>Tessaracoccus</taxon>
    </lineage>
</organism>
<feature type="region of interest" description="Disordered" evidence="1">
    <location>
        <begin position="172"/>
        <end position="200"/>
    </location>
</feature>
<accession>A0A7H0H9T0</accession>
<dbReference type="EMBL" id="CP060789">
    <property type="protein sequence ID" value="QNP57296.1"/>
    <property type="molecule type" value="Genomic_DNA"/>
</dbReference>
<sequence length="200" mass="20643">MRTVAAVLVVLATMTGCGSAQIAAIPAPPGPSVQATPTPSPESETTEPVVTPASEPTLAPPTCDDASGLTLRSGRVDAALGSRFLFIQVGNCSDAGLTLPAPILTGADLDGLRGEVAHKAYGTPPMLAPGGWTTLELKWLSNGRCERGLQELRVTFGEETFDVTQDCMQLGGEFAPTGSRRSRSPGPPEARPLAVHSCPP</sequence>
<proteinExistence type="predicted"/>
<feature type="region of interest" description="Disordered" evidence="1">
    <location>
        <begin position="26"/>
        <end position="64"/>
    </location>
</feature>
<dbReference type="RefSeq" id="WP_187722385.1">
    <property type="nucleotide sequence ID" value="NZ_CP060789.1"/>
</dbReference>
<evidence type="ECO:0000313" key="4">
    <source>
        <dbReference type="Proteomes" id="UP000516117"/>
    </source>
</evidence>
<dbReference type="KEGG" id="tdf:H9L22_08720"/>
<dbReference type="Proteomes" id="UP000516117">
    <property type="component" value="Chromosome"/>
</dbReference>
<keyword evidence="4" id="KW-1185">Reference proteome</keyword>